<dbReference type="RefSeq" id="WP_341416516.1">
    <property type="nucleotide sequence ID" value="NZ_JBBPCC010000009.1"/>
</dbReference>
<keyword evidence="7" id="KW-0812">Transmembrane</keyword>
<evidence type="ECO:0000256" key="6">
    <source>
        <dbReference type="SAM" id="MobiDB-lite"/>
    </source>
</evidence>
<accession>A0ABU9DK02</accession>
<dbReference type="EMBL" id="JBBPCC010000009">
    <property type="protein sequence ID" value="MEK8129187.1"/>
    <property type="molecule type" value="Genomic_DNA"/>
</dbReference>
<feature type="transmembrane region" description="Helical" evidence="7">
    <location>
        <begin position="6"/>
        <end position="27"/>
    </location>
</feature>
<comment type="caution">
    <text evidence="9">The sequence shown here is derived from an EMBL/GenBank/DDBJ whole genome shotgun (WGS) entry which is preliminary data.</text>
</comment>
<dbReference type="InterPro" id="IPR004017">
    <property type="entry name" value="Cys_rich_dom"/>
</dbReference>
<evidence type="ECO:0000256" key="7">
    <source>
        <dbReference type="SAM" id="Phobius"/>
    </source>
</evidence>
<sequence length="860" mass="94668">MVWQLLNALLFLSLTGYGVYLFGKAVYHRYLYLKLGRPADLTQRWRERLGAFLAETFGQRKLLKDKRSGLMHIVIFYGFIILQLGALDLIVKGLTGGRPLPIPAYEAFGLLQEITVVLVLAAMAYAAFRRYVEKLPRLKRGWKPSIVVFFIFGLLLSVLLSLGFERLWLGHPASAYGPVSSWLAGGFGHWMSSGAAGIAFYAAWWIHLLILLSFLVYVPQSKHFHILTAPLNLWLRRKEPPGRLRRLDLEDETAESFGVGQIEAFTQKQMLDFYACVECGRCTQVCPASGTGKALSPMHLISKLRDHLVEKGAAVTSKSPWIPGFAFGSSSGTAHRMDAALVSEGVSWIDPLPASELSPESLAASPEATLSPESPLLLVPPSAQATTDELSAKSPQAAPPGSVPSSTHAASHESGSAPLNNRNSMHETPAHPPALASNPSSSQRAPIAPLSAAASASSIGIKPHSYPHPPQHAPNVPEPQAPSTAAQSVPPITDIRPTLGWQQQAWRPSAEAEDVTQLELIGDVITEQEIWSCTTCRNCEDQCPVGNEHVDKIIDLRRHLVLMQGSMPLEAQRALQNIERQGNPWGISRSDRSRWTAEIGGIPVPTVRDNPGFEYLFFVGSMGSYDLRSRKVSRAFVRLLQEAGVSFAILGNEEKGSGDTPRRLGNELLFQQLCADNIATFVRYGVRRIVTACPHTYNTLKHEYPDFGMEGVEVLHHSELLEKLVREGRLKPQHPVKERVTYHDSCYLGRYNGVYEQPRQVLRAIPGVELVEMARSRENAMCCGAGGGMMWLEETGGKRVNAARTEQALAVNPTVISSACPYCLTMLEDGTKQKEVENRVQARDIAELLEQSVFGMERKG</sequence>
<dbReference type="SUPFAM" id="SSF46548">
    <property type="entry name" value="alpha-helical ferredoxin"/>
    <property type="match status" value="1"/>
</dbReference>
<proteinExistence type="predicted"/>
<keyword evidence="3" id="KW-0560">Oxidoreductase</keyword>
<evidence type="ECO:0000256" key="5">
    <source>
        <dbReference type="ARBA" id="ARBA00023014"/>
    </source>
</evidence>
<keyword evidence="10" id="KW-1185">Reference proteome</keyword>
<keyword evidence="7" id="KW-0472">Membrane</keyword>
<feature type="transmembrane region" description="Helical" evidence="7">
    <location>
        <begin position="69"/>
        <end position="87"/>
    </location>
</feature>
<dbReference type="InterPro" id="IPR017896">
    <property type="entry name" value="4Fe4S_Fe-S-bd"/>
</dbReference>
<evidence type="ECO:0000313" key="9">
    <source>
        <dbReference type="EMBL" id="MEK8129187.1"/>
    </source>
</evidence>
<reference evidence="9 10" key="1">
    <citation type="submission" date="2024-04" db="EMBL/GenBank/DDBJ databases">
        <title>draft genome sequnece of Paenibacillus filicis.</title>
        <authorList>
            <person name="Kim D.-U."/>
        </authorList>
    </citation>
    <scope>NUCLEOTIDE SEQUENCE [LARGE SCALE GENOMIC DNA]</scope>
    <source>
        <strain evidence="9 10">KACC14197</strain>
    </source>
</reference>
<dbReference type="InterPro" id="IPR036197">
    <property type="entry name" value="NarG-like_sf"/>
</dbReference>
<dbReference type="Gene3D" id="1.20.950.20">
    <property type="entry name" value="Transmembrane di-heme cytochromes, Chain C"/>
    <property type="match status" value="1"/>
</dbReference>
<evidence type="ECO:0000259" key="8">
    <source>
        <dbReference type="PROSITE" id="PS51379"/>
    </source>
</evidence>
<protein>
    <submittedName>
        <fullName evidence="9">Heterodisulfide reductase-related iron-sulfur binding cluster</fullName>
    </submittedName>
</protein>
<keyword evidence="2" id="KW-0479">Metal-binding</keyword>
<name>A0ABU9DK02_9BACL</name>
<feature type="transmembrane region" description="Helical" evidence="7">
    <location>
        <begin position="146"/>
        <end position="164"/>
    </location>
</feature>
<dbReference type="PROSITE" id="PS00198">
    <property type="entry name" value="4FE4S_FER_1"/>
    <property type="match status" value="2"/>
</dbReference>
<dbReference type="PROSITE" id="PS51379">
    <property type="entry name" value="4FE4S_FER_2"/>
    <property type="match status" value="2"/>
</dbReference>
<feature type="compositionally biased region" description="Pro residues" evidence="6">
    <location>
        <begin position="466"/>
        <end position="480"/>
    </location>
</feature>
<dbReference type="SUPFAM" id="SSF103501">
    <property type="entry name" value="Respiratory nitrate reductase 1 gamma chain"/>
    <property type="match status" value="1"/>
</dbReference>
<feature type="transmembrane region" description="Helical" evidence="7">
    <location>
        <begin position="107"/>
        <end position="126"/>
    </location>
</feature>
<dbReference type="Pfam" id="PF02754">
    <property type="entry name" value="CCG"/>
    <property type="match status" value="2"/>
</dbReference>
<feature type="compositionally biased region" description="Low complexity" evidence="6">
    <location>
        <begin position="357"/>
        <end position="382"/>
    </location>
</feature>
<feature type="region of interest" description="Disordered" evidence="6">
    <location>
        <begin position="357"/>
        <end position="493"/>
    </location>
</feature>
<dbReference type="InterPro" id="IPR009051">
    <property type="entry name" value="Helical_ferredxn"/>
</dbReference>
<feature type="domain" description="4Fe-4S ferredoxin-type" evidence="8">
    <location>
        <begin position="522"/>
        <end position="553"/>
    </location>
</feature>
<dbReference type="Gene3D" id="1.10.1060.10">
    <property type="entry name" value="Alpha-helical ferredoxin"/>
    <property type="match status" value="2"/>
</dbReference>
<keyword evidence="1" id="KW-0004">4Fe-4S</keyword>
<evidence type="ECO:0000256" key="4">
    <source>
        <dbReference type="ARBA" id="ARBA00023004"/>
    </source>
</evidence>
<feature type="compositionally biased region" description="Polar residues" evidence="6">
    <location>
        <begin position="403"/>
        <end position="423"/>
    </location>
</feature>
<gene>
    <name evidence="9" type="ORF">WMW72_14875</name>
</gene>
<keyword evidence="5" id="KW-0411">Iron-sulfur</keyword>
<evidence type="ECO:0000256" key="1">
    <source>
        <dbReference type="ARBA" id="ARBA00022485"/>
    </source>
</evidence>
<dbReference type="PANTHER" id="PTHR43255">
    <property type="entry name" value="IRON-SULFUR-BINDING OXIDOREDUCTASE FADF-RELATED-RELATED"/>
    <property type="match status" value="1"/>
</dbReference>
<dbReference type="PANTHER" id="PTHR43255:SF1">
    <property type="entry name" value="IRON-SULFUR-BINDING OXIDOREDUCTASE FADF-RELATED"/>
    <property type="match status" value="1"/>
</dbReference>
<feature type="transmembrane region" description="Helical" evidence="7">
    <location>
        <begin position="198"/>
        <end position="218"/>
    </location>
</feature>
<keyword evidence="4" id="KW-0408">Iron</keyword>
<organism evidence="9 10">
    <name type="scientific">Paenibacillus filicis</name>
    <dbReference type="NCBI Taxonomy" id="669464"/>
    <lineage>
        <taxon>Bacteria</taxon>
        <taxon>Bacillati</taxon>
        <taxon>Bacillota</taxon>
        <taxon>Bacilli</taxon>
        <taxon>Bacillales</taxon>
        <taxon>Paenibacillaceae</taxon>
        <taxon>Paenibacillus</taxon>
    </lineage>
</organism>
<evidence type="ECO:0000313" key="10">
    <source>
        <dbReference type="Proteomes" id="UP001469365"/>
    </source>
</evidence>
<dbReference type="Proteomes" id="UP001469365">
    <property type="component" value="Unassembled WGS sequence"/>
</dbReference>
<evidence type="ECO:0000256" key="3">
    <source>
        <dbReference type="ARBA" id="ARBA00023002"/>
    </source>
</evidence>
<keyword evidence="7" id="KW-1133">Transmembrane helix</keyword>
<dbReference type="InterPro" id="IPR017900">
    <property type="entry name" value="4Fe4S_Fe_S_CS"/>
</dbReference>
<dbReference type="InterPro" id="IPR051460">
    <property type="entry name" value="HdrC_iron-sulfur_subunit"/>
</dbReference>
<evidence type="ECO:0000256" key="2">
    <source>
        <dbReference type="ARBA" id="ARBA00022723"/>
    </source>
</evidence>
<feature type="domain" description="4Fe-4S ferredoxin-type" evidence="8">
    <location>
        <begin position="267"/>
        <end position="297"/>
    </location>
</feature>